<dbReference type="EMBL" id="JALNTZ010000005">
    <property type="protein sequence ID" value="KAJ3651995.1"/>
    <property type="molecule type" value="Genomic_DNA"/>
</dbReference>
<dbReference type="SMART" id="SM00443">
    <property type="entry name" value="G_patch"/>
    <property type="match status" value="1"/>
</dbReference>
<name>A0AA38MCQ3_9CUCU</name>
<dbReference type="InterPro" id="IPR000467">
    <property type="entry name" value="G_patch_dom"/>
</dbReference>
<sequence>MSMLAERKTKQKWSLNPRGKAWSEDSSKFGQKMLEKMGWSKGKGLGPRENGICEHVKIPYKNDSKGMGYKDRNDQWTEHDTNFSALLQSLSGEKPPENSVTGSSLEAKSQNSRVRVHYKKFTRGKDVSRWSEKDLANIFGKRSLKDSPKVSTCEDSNETKENQTDSGFARNSGSMVDYFKKKLPNFGKTNSYVVGNNGVLTKMEESEDEDRVGFGFEKKRAGDDVVNGTPKKMRMEVGEEEKGLMNPAFDPMHSNIEVQKHVLNTIVEESEECEVHIKKNKIKLEIVTSENTCDNSNTKQEKKKKKKTGQAEGITENMFEIAEQEIGKNDSEECQKKKKKKRSAPMDNPSFEENDDKNMDIQTNDTFEVKRKKKRKTKTNLVETENEHSSQNGSIHTEVKVNKKKKSAVSPGIDNPNFDNLENVESNSHNSDYEVKRSQKKNENSGIENPNFDYMEESPVNSHNNDYEVKRKKKKKNLNSENTNFNEVEECQNNSHGYEVKKRKKKTDNCGIENPDFNVLESSQNSCQNNEYEVKRKKNKGSESSGVENPNFDIMDASQNSYNDSTFEVKRKKKKKKDVAVDNPSFTACSDDSQISKREVSEDKTQEEPCLDLVLNITSTPSLPKAESSKQSSTKKRKNVRFSHVNEERIISNNEDIENRNELFDINSRVISDGLNDTSTNLDLDEISKKIDGFQAEVENDINEAKVNKFIGEVGSPDGENEKLPEGTKLKFKNANFGKVPVFINRNTSRAKTSYKHLIKGDIILGFKNTNLHEIVGYGVKK</sequence>
<reference evidence="3" key="1">
    <citation type="journal article" date="2023" name="G3 (Bethesda)">
        <title>Whole genome assemblies of Zophobas morio and Tenebrio molitor.</title>
        <authorList>
            <person name="Kaur S."/>
            <person name="Stinson S.A."/>
            <person name="diCenzo G.C."/>
        </authorList>
    </citation>
    <scope>NUCLEOTIDE SEQUENCE</scope>
    <source>
        <strain evidence="3">QUZm001</strain>
    </source>
</reference>
<feature type="compositionally biased region" description="Polar residues" evidence="1">
    <location>
        <begin position="520"/>
        <end position="531"/>
    </location>
</feature>
<feature type="compositionally biased region" description="Polar residues" evidence="1">
    <location>
        <begin position="417"/>
        <end position="430"/>
    </location>
</feature>
<feature type="compositionally biased region" description="Polar residues" evidence="1">
    <location>
        <begin position="557"/>
        <end position="566"/>
    </location>
</feature>
<dbReference type="GO" id="GO:0010521">
    <property type="term" value="F:telomerase inhibitor activity"/>
    <property type="evidence" value="ECO:0007669"/>
    <property type="project" value="TreeGrafter"/>
</dbReference>
<feature type="compositionally biased region" description="Basic and acidic residues" evidence="1">
    <location>
        <begin position="325"/>
        <end position="335"/>
    </location>
</feature>
<evidence type="ECO:0000259" key="2">
    <source>
        <dbReference type="PROSITE" id="PS50174"/>
    </source>
</evidence>
<feature type="region of interest" description="Disordered" evidence="1">
    <location>
        <begin position="293"/>
        <end position="607"/>
    </location>
</feature>
<feature type="region of interest" description="Disordered" evidence="1">
    <location>
        <begin position="621"/>
        <end position="641"/>
    </location>
</feature>
<dbReference type="PANTHER" id="PTHR23149">
    <property type="entry name" value="G PATCH DOMAIN CONTAINING PROTEIN"/>
    <property type="match status" value="1"/>
</dbReference>
<dbReference type="Pfam" id="PF01585">
    <property type="entry name" value="G-patch"/>
    <property type="match status" value="1"/>
</dbReference>
<protein>
    <recommendedName>
        <fullName evidence="2">G-patch domain-containing protein</fullName>
    </recommendedName>
</protein>
<dbReference type="GO" id="GO:0005730">
    <property type="term" value="C:nucleolus"/>
    <property type="evidence" value="ECO:0007669"/>
    <property type="project" value="TreeGrafter"/>
</dbReference>
<evidence type="ECO:0000313" key="4">
    <source>
        <dbReference type="Proteomes" id="UP001168821"/>
    </source>
</evidence>
<evidence type="ECO:0000256" key="1">
    <source>
        <dbReference type="SAM" id="MobiDB-lite"/>
    </source>
</evidence>
<accession>A0AA38MCQ3</accession>
<comment type="caution">
    <text evidence="3">The sequence shown here is derived from an EMBL/GenBank/DDBJ whole genome shotgun (WGS) entry which is preliminary data.</text>
</comment>
<dbReference type="PANTHER" id="PTHR23149:SF27">
    <property type="entry name" value="PIN2_TERF1-INTERACTING TELOMERASE INHIBITOR 1"/>
    <property type="match status" value="1"/>
</dbReference>
<dbReference type="AlphaFoldDB" id="A0AA38MCQ3"/>
<feature type="compositionally biased region" description="Basic and acidic residues" evidence="1">
    <location>
        <begin position="594"/>
        <end position="607"/>
    </location>
</feature>
<dbReference type="GO" id="GO:0003676">
    <property type="term" value="F:nucleic acid binding"/>
    <property type="evidence" value="ECO:0007669"/>
    <property type="project" value="InterPro"/>
</dbReference>
<dbReference type="PROSITE" id="PS50174">
    <property type="entry name" value="G_PATCH"/>
    <property type="match status" value="1"/>
</dbReference>
<feature type="compositionally biased region" description="Polar residues" evidence="1">
    <location>
        <begin position="584"/>
        <end position="593"/>
    </location>
</feature>
<dbReference type="InterPro" id="IPR050656">
    <property type="entry name" value="PINX1"/>
</dbReference>
<keyword evidence="4" id="KW-1185">Reference proteome</keyword>
<feature type="domain" description="G-patch" evidence="2">
    <location>
        <begin position="26"/>
        <end position="72"/>
    </location>
</feature>
<feature type="region of interest" description="Disordered" evidence="1">
    <location>
        <begin position="1"/>
        <end position="26"/>
    </location>
</feature>
<feature type="region of interest" description="Disordered" evidence="1">
    <location>
        <begin position="145"/>
        <end position="171"/>
    </location>
</feature>
<gene>
    <name evidence="3" type="ORF">Zmor_017997</name>
</gene>
<organism evidence="3 4">
    <name type="scientific">Zophobas morio</name>
    <dbReference type="NCBI Taxonomy" id="2755281"/>
    <lineage>
        <taxon>Eukaryota</taxon>
        <taxon>Metazoa</taxon>
        <taxon>Ecdysozoa</taxon>
        <taxon>Arthropoda</taxon>
        <taxon>Hexapoda</taxon>
        <taxon>Insecta</taxon>
        <taxon>Pterygota</taxon>
        <taxon>Neoptera</taxon>
        <taxon>Endopterygota</taxon>
        <taxon>Coleoptera</taxon>
        <taxon>Polyphaga</taxon>
        <taxon>Cucujiformia</taxon>
        <taxon>Tenebrionidae</taxon>
        <taxon>Zophobas</taxon>
    </lineage>
</organism>
<dbReference type="Proteomes" id="UP001168821">
    <property type="component" value="Unassembled WGS sequence"/>
</dbReference>
<feature type="compositionally biased region" description="Basic and acidic residues" evidence="1">
    <location>
        <begin position="431"/>
        <end position="443"/>
    </location>
</feature>
<proteinExistence type="predicted"/>
<evidence type="ECO:0000313" key="3">
    <source>
        <dbReference type="EMBL" id="KAJ3651995.1"/>
    </source>
</evidence>